<feature type="transmembrane region" description="Helical" evidence="1">
    <location>
        <begin position="121"/>
        <end position="148"/>
    </location>
</feature>
<dbReference type="Pfam" id="PF01757">
    <property type="entry name" value="Acyl_transf_3"/>
    <property type="match status" value="1"/>
</dbReference>
<dbReference type="PANTHER" id="PTHR23028:SF53">
    <property type="entry name" value="ACYL_TRANSF_3 DOMAIN-CONTAINING PROTEIN"/>
    <property type="match status" value="1"/>
</dbReference>
<feature type="transmembrane region" description="Helical" evidence="1">
    <location>
        <begin position="294"/>
        <end position="312"/>
    </location>
</feature>
<feature type="transmembrane region" description="Helical" evidence="1">
    <location>
        <begin position="178"/>
        <end position="196"/>
    </location>
</feature>
<dbReference type="GO" id="GO:0016746">
    <property type="term" value="F:acyltransferase activity"/>
    <property type="evidence" value="ECO:0007669"/>
    <property type="project" value="UniProtKB-KW"/>
</dbReference>
<keyword evidence="1" id="KW-0812">Transmembrane</keyword>
<dbReference type="InterPro" id="IPR050879">
    <property type="entry name" value="Acyltransferase_3"/>
</dbReference>
<dbReference type="Proteomes" id="UP001148184">
    <property type="component" value="Unassembled WGS sequence"/>
</dbReference>
<reference evidence="3 4" key="1">
    <citation type="submission" date="2022-05" db="EMBL/GenBank/DDBJ databases">
        <title>Novel Pseudomonas spp. Isolated from a Rainbow Trout Aquaculture Facility.</title>
        <authorList>
            <person name="Testerman T."/>
            <person name="Graf J."/>
        </authorList>
    </citation>
    <scope>NUCLEOTIDE SEQUENCE [LARGE SCALE GENOMIC DNA]</scope>
    <source>
        <strain evidence="3 4">ID1025</strain>
    </source>
</reference>
<sequence length="338" mass="37253">MFGASLAAWLVVLHHYMQVAYNFQLTDPISVALHRYGAIGVDLFFVISGFVIYLSSTGRKITPLMFSAHRLARVAPAYWIFTLATAATIAFVPGMVPYTLFEPMFLLKSLLFIPTQNPTGIGFFPMMTVGWTLNYEMAFYAVFLISLFSPQNLRLPALVVGIGLLYWLAPSLGGALEFYGNPIIFEFLLGVAIAWVYQRGWVGNIKPAIAWVATGCALGLIIYNGQVTHHPIKSGIPCAILVLCALSQERAFPKSSLLTRLGDWSYSTYLCHILIICAMVKAGSIFHLDPTVTLTGAILGIFIVSAFSFHVIEKPISSLVRNTRSINAKTYPQKEGVR</sequence>
<comment type="caution">
    <text evidence="3">The sequence shown here is derived from an EMBL/GenBank/DDBJ whole genome shotgun (WGS) entry which is preliminary data.</text>
</comment>
<keyword evidence="3" id="KW-0808">Transferase</keyword>
<name>A0ABT5PGD7_9PSED</name>
<evidence type="ECO:0000256" key="1">
    <source>
        <dbReference type="SAM" id="Phobius"/>
    </source>
</evidence>
<evidence type="ECO:0000313" key="3">
    <source>
        <dbReference type="EMBL" id="MDD1017375.1"/>
    </source>
</evidence>
<dbReference type="EMBL" id="JAMDGZ010000105">
    <property type="protein sequence ID" value="MDD1017375.1"/>
    <property type="molecule type" value="Genomic_DNA"/>
</dbReference>
<keyword evidence="4" id="KW-1185">Reference proteome</keyword>
<dbReference type="InterPro" id="IPR002656">
    <property type="entry name" value="Acyl_transf_3_dom"/>
</dbReference>
<dbReference type="PANTHER" id="PTHR23028">
    <property type="entry name" value="ACETYLTRANSFERASE"/>
    <property type="match status" value="1"/>
</dbReference>
<gene>
    <name evidence="3" type="ORF">M5G17_27370</name>
</gene>
<keyword evidence="1" id="KW-0472">Membrane</keyword>
<proteinExistence type="predicted"/>
<feature type="domain" description="Acyltransferase 3" evidence="2">
    <location>
        <begin position="6"/>
        <end position="306"/>
    </location>
</feature>
<evidence type="ECO:0000259" key="2">
    <source>
        <dbReference type="Pfam" id="PF01757"/>
    </source>
</evidence>
<feature type="transmembrane region" description="Helical" evidence="1">
    <location>
        <begin position="38"/>
        <end position="56"/>
    </location>
</feature>
<keyword evidence="3" id="KW-0012">Acyltransferase</keyword>
<feature type="transmembrane region" description="Helical" evidence="1">
    <location>
        <begin position="269"/>
        <end position="288"/>
    </location>
</feature>
<keyword evidence="1" id="KW-1133">Transmembrane helix</keyword>
<protein>
    <submittedName>
        <fullName evidence="3">Acyltransferase</fullName>
    </submittedName>
</protein>
<organism evidence="3 4">
    <name type="scientific">Pseudomonas rubra</name>
    <dbReference type="NCBI Taxonomy" id="2942627"/>
    <lineage>
        <taxon>Bacteria</taxon>
        <taxon>Pseudomonadati</taxon>
        <taxon>Pseudomonadota</taxon>
        <taxon>Gammaproteobacteria</taxon>
        <taxon>Pseudomonadales</taxon>
        <taxon>Pseudomonadaceae</taxon>
        <taxon>Pseudomonas</taxon>
    </lineage>
</organism>
<accession>A0ABT5PGD7</accession>
<feature type="transmembrane region" description="Helical" evidence="1">
    <location>
        <begin position="155"/>
        <end position="172"/>
    </location>
</feature>
<evidence type="ECO:0000313" key="4">
    <source>
        <dbReference type="Proteomes" id="UP001148184"/>
    </source>
</evidence>
<feature type="transmembrane region" description="Helical" evidence="1">
    <location>
        <begin position="77"/>
        <end position="101"/>
    </location>
</feature>